<reference evidence="2 3" key="1">
    <citation type="journal article" date="2016" name="Nat. Commun.">
        <title>Thousands of microbial genomes shed light on interconnected biogeochemical processes in an aquifer system.</title>
        <authorList>
            <person name="Anantharaman K."/>
            <person name="Brown C.T."/>
            <person name="Hug L.A."/>
            <person name="Sharon I."/>
            <person name="Castelle C.J."/>
            <person name="Probst A.J."/>
            <person name="Thomas B.C."/>
            <person name="Singh A."/>
            <person name="Wilkins M.J."/>
            <person name="Karaoz U."/>
            <person name="Brodie E.L."/>
            <person name="Williams K.H."/>
            <person name="Hubbard S.S."/>
            <person name="Banfield J.F."/>
        </authorList>
    </citation>
    <scope>NUCLEOTIDE SEQUENCE [LARGE SCALE GENOMIC DNA]</scope>
</reference>
<accession>A0A1G2UGA6</accession>
<dbReference type="Gene3D" id="1.10.10.60">
    <property type="entry name" value="Homeodomain-like"/>
    <property type="match status" value="1"/>
</dbReference>
<dbReference type="EMBL" id="MHWM01000025">
    <property type="protein sequence ID" value="OHB08477.1"/>
    <property type="molecule type" value="Genomic_DNA"/>
</dbReference>
<sequence>MKKNTKKDEFLEQLRKIPIIQVACEKVGLSRTSIYRWKDEDEEFKKDMEKALAEGESFVNDMSESQVLALIKDQNWSAISFWLKHHHPAYRNRVEVTAVAPQEELTSEQEGVVREALRLASLPLNTIENDPDVSTQSNSTRTGGEDDQGPEDKDGDNQE</sequence>
<dbReference type="Proteomes" id="UP000177096">
    <property type="component" value="Unassembled WGS sequence"/>
</dbReference>
<evidence type="ECO:0000256" key="1">
    <source>
        <dbReference type="SAM" id="MobiDB-lite"/>
    </source>
</evidence>
<feature type="compositionally biased region" description="Basic and acidic residues" evidence="1">
    <location>
        <begin position="150"/>
        <end position="159"/>
    </location>
</feature>
<gene>
    <name evidence="2" type="ORF">A3I86_00285</name>
</gene>
<comment type="caution">
    <text evidence="2">The sequence shown here is derived from an EMBL/GenBank/DDBJ whole genome shotgun (WGS) entry which is preliminary data.</text>
</comment>
<evidence type="ECO:0000313" key="2">
    <source>
        <dbReference type="EMBL" id="OHB08477.1"/>
    </source>
</evidence>
<protein>
    <recommendedName>
        <fullName evidence="4">Homeodomain phBC6A51-type domain-containing protein</fullName>
    </recommendedName>
</protein>
<dbReference type="AlphaFoldDB" id="A0A1G2UGA6"/>
<feature type="region of interest" description="Disordered" evidence="1">
    <location>
        <begin position="123"/>
        <end position="159"/>
    </location>
</feature>
<evidence type="ECO:0000313" key="3">
    <source>
        <dbReference type="Proteomes" id="UP000177096"/>
    </source>
</evidence>
<organism evidence="2 3">
    <name type="scientific">Candidatus Zambryskibacteria bacterium RIFCSPLOWO2_02_FULL_39_14</name>
    <dbReference type="NCBI Taxonomy" id="1802769"/>
    <lineage>
        <taxon>Bacteria</taxon>
        <taxon>Candidatus Zambryskiibacteriota</taxon>
    </lineage>
</organism>
<feature type="compositionally biased region" description="Polar residues" evidence="1">
    <location>
        <begin position="123"/>
        <end position="142"/>
    </location>
</feature>
<name>A0A1G2UGA6_9BACT</name>
<evidence type="ECO:0008006" key="4">
    <source>
        <dbReference type="Google" id="ProtNLM"/>
    </source>
</evidence>
<proteinExistence type="predicted"/>